<dbReference type="AlphaFoldDB" id="A0A382RW48"/>
<protein>
    <submittedName>
        <fullName evidence="1">Uncharacterized protein</fullName>
    </submittedName>
</protein>
<organism evidence="1">
    <name type="scientific">marine metagenome</name>
    <dbReference type="NCBI Taxonomy" id="408172"/>
    <lineage>
        <taxon>unclassified sequences</taxon>
        <taxon>metagenomes</taxon>
        <taxon>ecological metagenomes</taxon>
    </lineage>
</organism>
<accession>A0A382RW48</accession>
<reference evidence="1" key="1">
    <citation type="submission" date="2018-05" db="EMBL/GenBank/DDBJ databases">
        <authorList>
            <person name="Lanie J.A."/>
            <person name="Ng W.-L."/>
            <person name="Kazmierczak K.M."/>
            <person name="Andrzejewski T.M."/>
            <person name="Davidsen T.M."/>
            <person name="Wayne K.J."/>
            <person name="Tettelin H."/>
            <person name="Glass J.I."/>
            <person name="Rusch D."/>
            <person name="Podicherti R."/>
            <person name="Tsui H.-C.T."/>
            <person name="Winkler M.E."/>
        </authorList>
    </citation>
    <scope>NUCLEOTIDE SEQUENCE</scope>
</reference>
<evidence type="ECO:0000313" key="1">
    <source>
        <dbReference type="EMBL" id="SVD00891.1"/>
    </source>
</evidence>
<name>A0A382RW48_9ZZZZ</name>
<gene>
    <name evidence="1" type="ORF">METZ01_LOCUS353745</name>
</gene>
<sequence length="70" mass="7534">MITSPMTWLTSAPSFSRSFNRLVSLFSGTDIKIPPEVCGSANNFLSKVVTSDEKSTKCCTDSRLCDVPAG</sequence>
<dbReference type="EMBL" id="UINC01124026">
    <property type="protein sequence ID" value="SVD00891.1"/>
    <property type="molecule type" value="Genomic_DNA"/>
</dbReference>
<proteinExistence type="predicted"/>